<dbReference type="Proteomes" id="UP000831859">
    <property type="component" value="Chromosome"/>
</dbReference>
<proteinExistence type="predicted"/>
<feature type="transmembrane region" description="Helical" evidence="1">
    <location>
        <begin position="30"/>
        <end position="52"/>
    </location>
</feature>
<feature type="transmembrane region" description="Helical" evidence="1">
    <location>
        <begin position="95"/>
        <end position="113"/>
    </location>
</feature>
<evidence type="ECO:0000256" key="1">
    <source>
        <dbReference type="SAM" id="Phobius"/>
    </source>
</evidence>
<reference evidence="3 4" key="1">
    <citation type="journal article" date="2022" name="Int. J. Syst. Evol. Microbiol.">
        <title>Apilactobacillus apisilvae sp. nov., Nicolia spurrieriana gen. nov. sp. nov., Bombilactobacillus folatiphilus sp. nov. and Bombilactobacillus thymidiniphilus sp. nov., four new lactic acid bacterial isolates from stingless bees Tetragonula carbonaria and Austroplebeia australis.</title>
        <authorList>
            <person name="Oliphant S.A."/>
            <person name="Watson-Haigh N.S."/>
            <person name="Sumby K.M."/>
            <person name="Gardner J."/>
            <person name="Groom S."/>
            <person name="Jiranek V."/>
        </authorList>
    </citation>
    <scope>NUCLEOTIDE SEQUENCE [LARGE SCALE GENOMIC DNA]</scope>
    <source>
        <strain evidence="3 4">SG5_A10</strain>
    </source>
</reference>
<evidence type="ECO:0000259" key="2">
    <source>
        <dbReference type="Pfam" id="PF13038"/>
    </source>
</evidence>
<dbReference type="Pfam" id="PF13038">
    <property type="entry name" value="DUF3899"/>
    <property type="match status" value="1"/>
</dbReference>
<keyword evidence="4" id="KW-1185">Reference proteome</keyword>
<name>A0ABY4PHT8_9LACO</name>
<sequence length="115" mass="13057">MNIKKFSFIIVLISILLGIIVYIFKYDTTAISNVMFLVGLLLLVIGFIFILAKGHLFTGWRIFHRNGDNERFDNEKISAKEIGRKKNEAIVINDFAKSLLLIGITWVLISIGITL</sequence>
<dbReference type="EMBL" id="CP093362">
    <property type="protein sequence ID" value="UQS84991.1"/>
    <property type="molecule type" value="Genomic_DNA"/>
</dbReference>
<gene>
    <name evidence="3" type="ORF">MOO46_07055</name>
</gene>
<dbReference type="RefSeq" id="WP_249510970.1">
    <property type="nucleotide sequence ID" value="NZ_CP093362.1"/>
</dbReference>
<evidence type="ECO:0000313" key="4">
    <source>
        <dbReference type="Proteomes" id="UP000831859"/>
    </source>
</evidence>
<keyword evidence="1" id="KW-1133">Transmembrane helix</keyword>
<accession>A0ABY4PHT8</accession>
<feature type="transmembrane region" description="Helical" evidence="1">
    <location>
        <begin position="7"/>
        <end position="24"/>
    </location>
</feature>
<organism evidence="3 4">
    <name type="scientific">Apilactobacillus apisilvae</name>
    <dbReference type="NCBI Taxonomy" id="2923364"/>
    <lineage>
        <taxon>Bacteria</taxon>
        <taxon>Bacillati</taxon>
        <taxon>Bacillota</taxon>
        <taxon>Bacilli</taxon>
        <taxon>Lactobacillales</taxon>
        <taxon>Lactobacillaceae</taxon>
        <taxon>Apilactobacillus</taxon>
    </lineage>
</organism>
<feature type="domain" description="DUF3899" evidence="2">
    <location>
        <begin position="32"/>
        <end position="115"/>
    </location>
</feature>
<protein>
    <submittedName>
        <fullName evidence="3">DUF3899 domain-containing protein</fullName>
    </submittedName>
</protein>
<dbReference type="InterPro" id="IPR025007">
    <property type="entry name" value="DUF3899"/>
</dbReference>
<keyword evidence="1" id="KW-0472">Membrane</keyword>
<evidence type="ECO:0000313" key="3">
    <source>
        <dbReference type="EMBL" id="UQS84991.1"/>
    </source>
</evidence>
<keyword evidence="1" id="KW-0812">Transmembrane</keyword>